<name>A0A0W0FNM8_MONRR</name>
<comment type="caution">
    <text evidence="1">The sequence shown here is derived from an EMBL/GenBank/DDBJ whole genome shotgun (WGS) entry which is preliminary data.</text>
</comment>
<evidence type="ECO:0000313" key="1">
    <source>
        <dbReference type="EMBL" id="KTB37947.1"/>
    </source>
</evidence>
<dbReference type="EMBL" id="LATX01001799">
    <property type="protein sequence ID" value="KTB37947.1"/>
    <property type="molecule type" value="Genomic_DNA"/>
</dbReference>
<dbReference type="Proteomes" id="UP000054988">
    <property type="component" value="Unassembled WGS sequence"/>
</dbReference>
<evidence type="ECO:0000313" key="2">
    <source>
        <dbReference type="Proteomes" id="UP000054988"/>
    </source>
</evidence>
<gene>
    <name evidence="1" type="ORF">WG66_9476</name>
</gene>
<protein>
    <submittedName>
        <fullName evidence="1">Uncharacterized protein</fullName>
    </submittedName>
</protein>
<dbReference type="AlphaFoldDB" id="A0A0W0FNM8"/>
<accession>A0A0W0FNM8</accession>
<sequence length="60" mass="6562">MNGVVGSIVAIYRGASDGEDVVFLSIGIIYSDGVMITEEIYEIFVRESVNGTLYNNKDLD</sequence>
<proteinExistence type="predicted"/>
<organism evidence="1 2">
    <name type="scientific">Moniliophthora roreri</name>
    <name type="common">Frosty pod rot fungus</name>
    <name type="synonym">Monilia roreri</name>
    <dbReference type="NCBI Taxonomy" id="221103"/>
    <lineage>
        <taxon>Eukaryota</taxon>
        <taxon>Fungi</taxon>
        <taxon>Dikarya</taxon>
        <taxon>Basidiomycota</taxon>
        <taxon>Agaricomycotina</taxon>
        <taxon>Agaricomycetes</taxon>
        <taxon>Agaricomycetidae</taxon>
        <taxon>Agaricales</taxon>
        <taxon>Marasmiineae</taxon>
        <taxon>Marasmiaceae</taxon>
        <taxon>Moniliophthora</taxon>
    </lineage>
</organism>
<reference evidence="1 2" key="1">
    <citation type="submission" date="2015-12" db="EMBL/GenBank/DDBJ databases">
        <title>Draft genome sequence of Moniliophthora roreri, the causal agent of frosty pod rot of cacao.</title>
        <authorList>
            <person name="Aime M.C."/>
            <person name="Diaz-Valderrama J.R."/>
            <person name="Kijpornyongpan T."/>
            <person name="Phillips-Mora W."/>
        </authorList>
    </citation>
    <scope>NUCLEOTIDE SEQUENCE [LARGE SCALE GENOMIC DNA]</scope>
    <source>
        <strain evidence="1 2">MCA 2952</strain>
    </source>
</reference>